<evidence type="ECO:0000256" key="1">
    <source>
        <dbReference type="SAM" id="MobiDB-lite"/>
    </source>
</evidence>
<feature type="compositionally biased region" description="Polar residues" evidence="1">
    <location>
        <begin position="23"/>
        <end position="37"/>
    </location>
</feature>
<name>A0A165QRV6_9AGAM</name>
<reference evidence="2 3" key="1">
    <citation type="journal article" date="2016" name="Mol. Biol. Evol.">
        <title>Comparative Genomics of Early-Diverging Mushroom-Forming Fungi Provides Insights into the Origins of Lignocellulose Decay Capabilities.</title>
        <authorList>
            <person name="Nagy L.G."/>
            <person name="Riley R."/>
            <person name="Tritt A."/>
            <person name="Adam C."/>
            <person name="Daum C."/>
            <person name="Floudas D."/>
            <person name="Sun H."/>
            <person name="Yadav J.S."/>
            <person name="Pangilinan J."/>
            <person name="Larsson K.H."/>
            <person name="Matsuura K."/>
            <person name="Barry K."/>
            <person name="Labutti K."/>
            <person name="Kuo R."/>
            <person name="Ohm R.A."/>
            <person name="Bhattacharya S.S."/>
            <person name="Shirouzu T."/>
            <person name="Yoshinaga Y."/>
            <person name="Martin F.M."/>
            <person name="Grigoriev I.V."/>
            <person name="Hibbett D.S."/>
        </authorList>
    </citation>
    <scope>NUCLEOTIDE SEQUENCE [LARGE SCALE GENOMIC DNA]</scope>
    <source>
        <strain evidence="2 3">HHB14362 ss-1</strain>
    </source>
</reference>
<gene>
    <name evidence="2" type="ORF">NEOLEDRAFT_1180692</name>
</gene>
<feature type="compositionally biased region" description="Acidic residues" evidence="1">
    <location>
        <begin position="40"/>
        <end position="50"/>
    </location>
</feature>
<evidence type="ECO:0000313" key="2">
    <source>
        <dbReference type="EMBL" id="KZT22792.1"/>
    </source>
</evidence>
<feature type="region of interest" description="Disordered" evidence="1">
    <location>
        <begin position="1"/>
        <end position="91"/>
    </location>
</feature>
<dbReference type="InParanoid" id="A0A165QRV6"/>
<sequence>MPSLPHTLINQSTYPYDEPPQLGHSSPDSHISLIPSSDNIFDDGFYDYIDDDPHPLEDLGEDDDDTSDYEDEEDEEGSEDSSDAEISHSLGYDHDILEDELHVMSMDLLSNQEHHLLYILLHH</sequence>
<evidence type="ECO:0000313" key="3">
    <source>
        <dbReference type="Proteomes" id="UP000076761"/>
    </source>
</evidence>
<dbReference type="Proteomes" id="UP000076761">
    <property type="component" value="Unassembled WGS sequence"/>
</dbReference>
<feature type="compositionally biased region" description="Acidic residues" evidence="1">
    <location>
        <begin position="58"/>
        <end position="83"/>
    </location>
</feature>
<organism evidence="2 3">
    <name type="scientific">Neolentinus lepideus HHB14362 ss-1</name>
    <dbReference type="NCBI Taxonomy" id="1314782"/>
    <lineage>
        <taxon>Eukaryota</taxon>
        <taxon>Fungi</taxon>
        <taxon>Dikarya</taxon>
        <taxon>Basidiomycota</taxon>
        <taxon>Agaricomycotina</taxon>
        <taxon>Agaricomycetes</taxon>
        <taxon>Gloeophyllales</taxon>
        <taxon>Gloeophyllaceae</taxon>
        <taxon>Neolentinus</taxon>
    </lineage>
</organism>
<accession>A0A165QRV6</accession>
<dbReference type="AlphaFoldDB" id="A0A165QRV6"/>
<protein>
    <submittedName>
        <fullName evidence="2">Uncharacterized protein</fullName>
    </submittedName>
</protein>
<dbReference type="EMBL" id="KV425592">
    <property type="protein sequence ID" value="KZT22792.1"/>
    <property type="molecule type" value="Genomic_DNA"/>
</dbReference>
<proteinExistence type="predicted"/>
<keyword evidence="3" id="KW-1185">Reference proteome</keyword>